<dbReference type="Pfam" id="PF14559">
    <property type="entry name" value="TPR_19"/>
    <property type="match status" value="1"/>
</dbReference>
<organism evidence="3 4">
    <name type="scientific">Pedosphaera parvula (strain Ellin514)</name>
    <dbReference type="NCBI Taxonomy" id="320771"/>
    <lineage>
        <taxon>Bacteria</taxon>
        <taxon>Pseudomonadati</taxon>
        <taxon>Verrucomicrobiota</taxon>
        <taxon>Pedosphaerae</taxon>
        <taxon>Pedosphaerales</taxon>
        <taxon>Pedosphaeraceae</taxon>
        <taxon>Pedosphaera</taxon>
    </lineage>
</organism>
<dbReference type="Proteomes" id="UP000003688">
    <property type="component" value="Unassembled WGS sequence"/>
</dbReference>
<reference evidence="3 4" key="1">
    <citation type="journal article" date="2011" name="J. Bacteriol.">
        <title>Genome sequence of 'Pedosphaera parvula' Ellin514, an aerobic Verrucomicrobial isolate from pasture soil.</title>
        <authorList>
            <person name="Kant R."/>
            <person name="van Passel M.W."/>
            <person name="Sangwan P."/>
            <person name="Palva A."/>
            <person name="Lucas S."/>
            <person name="Copeland A."/>
            <person name="Lapidus A."/>
            <person name="Glavina Del Rio T."/>
            <person name="Dalin E."/>
            <person name="Tice H."/>
            <person name="Bruce D."/>
            <person name="Goodwin L."/>
            <person name="Pitluck S."/>
            <person name="Chertkov O."/>
            <person name="Larimer F.W."/>
            <person name="Land M.L."/>
            <person name="Hauser L."/>
            <person name="Brettin T.S."/>
            <person name="Detter J.C."/>
            <person name="Han S."/>
            <person name="de Vos W.M."/>
            <person name="Janssen P.H."/>
            <person name="Smidt H."/>
        </authorList>
    </citation>
    <scope>NUCLEOTIDE SEQUENCE [LARGE SCALE GENOMIC DNA]</scope>
    <source>
        <strain evidence="3 4">Ellin514</strain>
    </source>
</reference>
<dbReference type="InterPro" id="IPR011990">
    <property type="entry name" value="TPR-like_helical_dom_sf"/>
</dbReference>
<evidence type="ECO:0000256" key="1">
    <source>
        <dbReference type="SAM" id="MobiDB-lite"/>
    </source>
</evidence>
<feature type="transmembrane region" description="Helical" evidence="2">
    <location>
        <begin position="20"/>
        <end position="37"/>
    </location>
</feature>
<dbReference type="RefSeq" id="WP_007415946.1">
    <property type="nucleotide sequence ID" value="NZ_ABOX02000021.1"/>
</dbReference>
<keyword evidence="2" id="KW-1133">Transmembrane helix</keyword>
<feature type="compositionally biased region" description="Basic and acidic residues" evidence="1">
    <location>
        <begin position="455"/>
        <end position="468"/>
    </location>
</feature>
<comment type="caution">
    <text evidence="3">The sequence shown here is derived from an EMBL/GenBank/DDBJ whole genome shotgun (WGS) entry which is preliminary data.</text>
</comment>
<dbReference type="SUPFAM" id="SSF48452">
    <property type="entry name" value="TPR-like"/>
    <property type="match status" value="1"/>
</dbReference>
<feature type="region of interest" description="Disordered" evidence="1">
    <location>
        <begin position="455"/>
        <end position="477"/>
    </location>
</feature>
<keyword evidence="2" id="KW-0472">Membrane</keyword>
<gene>
    <name evidence="3" type="ORF">Cflav_PD3073</name>
</gene>
<accession>B9XJF3</accession>
<dbReference type="Gene3D" id="1.25.40.10">
    <property type="entry name" value="Tetratricopeptide repeat domain"/>
    <property type="match status" value="1"/>
</dbReference>
<evidence type="ECO:0000313" key="4">
    <source>
        <dbReference type="Proteomes" id="UP000003688"/>
    </source>
</evidence>
<protein>
    <submittedName>
        <fullName evidence="3">Uncharacterized protein</fullName>
    </submittedName>
</protein>
<dbReference type="AlphaFoldDB" id="B9XJF3"/>
<evidence type="ECO:0000256" key="2">
    <source>
        <dbReference type="SAM" id="Phobius"/>
    </source>
</evidence>
<dbReference type="OrthoDB" id="9758079at2"/>
<proteinExistence type="predicted"/>
<keyword evidence="2" id="KW-0812">Transmembrane</keyword>
<name>B9XJF3_PEDPL</name>
<evidence type="ECO:0000313" key="3">
    <source>
        <dbReference type="EMBL" id="EEF60014.1"/>
    </source>
</evidence>
<sequence length="477" mass="53240">MGRKSTEGPLPGNDSSHRTVIFLILSCALFLFIGIWLKLRHNRIATDVAQTSSHESFSPKSSGLIHPPLPHSSSTSKPAIPPEEIVASKVIQFARNRRAIAEAMGRRDKMEMPDEVKRFFAAAEDGRWEELDVIFKSLRDVRDHKLGLRDNPLSVALPTFWPAVLDTYGVAEAAHSWPAQKLLDYGQDVLGSLRPDMVYVGGTDPGRWIPTLLNETSEGEHHIVLTQNGLAAGDYLDYLDFQYHDRFSTLTAEDSKNAFQDYLTDVQKRLQHDQQFPNEPKQVRPGENINITDGRTAVSGQDAVMAVNERLLQMLLEKNPNLSFALEESFPLKSTYADATPLGPLMELRAQDAQTTFTAERATQTLDYWNAATQKLLSDPEASGSSDTMKTYSHDAVAQANLLAAHNFDAEAEQAYHLANQLWPENPEPVSALSEILFQNGHPEEARQLIDDFMRNHPDARPGMEKLRGSSTTEKPN</sequence>
<keyword evidence="4" id="KW-1185">Reference proteome</keyword>
<dbReference type="EMBL" id="ABOX02000021">
    <property type="protein sequence ID" value="EEF60014.1"/>
    <property type="molecule type" value="Genomic_DNA"/>
</dbReference>